<feature type="signal peptide" evidence="1">
    <location>
        <begin position="1"/>
        <end position="23"/>
    </location>
</feature>
<dbReference type="AlphaFoldDB" id="C6VZR3"/>
<dbReference type="CDD" id="cd15482">
    <property type="entry name" value="Sialidase_non-viral"/>
    <property type="match status" value="1"/>
</dbReference>
<dbReference type="EMBL" id="CP001619">
    <property type="protein sequence ID" value="ACT93541.1"/>
    <property type="molecule type" value="Genomic_DNA"/>
</dbReference>
<evidence type="ECO:0000313" key="2">
    <source>
        <dbReference type="EMBL" id="ACT93541.1"/>
    </source>
</evidence>
<proteinExistence type="predicted"/>
<gene>
    <name evidence="2" type="ordered locus">Dfer_2322</name>
</gene>
<dbReference type="HOGENOM" id="CLU_713172_0_0_10"/>
<dbReference type="OrthoDB" id="9757809at2"/>
<dbReference type="Gene3D" id="2.130.10.10">
    <property type="entry name" value="YVTN repeat-like/Quinoprotein amine dehydrogenase"/>
    <property type="match status" value="1"/>
</dbReference>
<organism evidence="2 3">
    <name type="scientific">Dyadobacter fermentans (strain ATCC 700827 / DSM 18053 / CIP 107007 / KCTC 52180 / NS114)</name>
    <dbReference type="NCBI Taxonomy" id="471854"/>
    <lineage>
        <taxon>Bacteria</taxon>
        <taxon>Pseudomonadati</taxon>
        <taxon>Bacteroidota</taxon>
        <taxon>Cytophagia</taxon>
        <taxon>Cytophagales</taxon>
        <taxon>Spirosomataceae</taxon>
        <taxon>Dyadobacter</taxon>
    </lineage>
</organism>
<dbReference type="PROSITE" id="PS51257">
    <property type="entry name" value="PROKAR_LIPOPROTEIN"/>
    <property type="match status" value="1"/>
</dbReference>
<protein>
    <submittedName>
        <fullName evidence="2">Uncharacterized protein</fullName>
    </submittedName>
</protein>
<evidence type="ECO:0000313" key="3">
    <source>
        <dbReference type="Proteomes" id="UP000002011"/>
    </source>
</evidence>
<dbReference type="Proteomes" id="UP000002011">
    <property type="component" value="Chromosome"/>
</dbReference>
<evidence type="ECO:0000256" key="1">
    <source>
        <dbReference type="SAM" id="SignalP"/>
    </source>
</evidence>
<dbReference type="STRING" id="471854.Dfer_2322"/>
<dbReference type="InterPro" id="IPR015943">
    <property type="entry name" value="WD40/YVTN_repeat-like_dom_sf"/>
</dbReference>
<dbReference type="eggNOG" id="COG4447">
    <property type="taxonomic scope" value="Bacteria"/>
</dbReference>
<dbReference type="KEGG" id="dfe:Dfer_2322"/>
<dbReference type="SUPFAM" id="SSF110296">
    <property type="entry name" value="Oligoxyloglucan reducing end-specific cellobiohydrolase"/>
    <property type="match status" value="1"/>
</dbReference>
<dbReference type="RefSeq" id="WP_015811791.1">
    <property type="nucleotide sequence ID" value="NC_013037.1"/>
</dbReference>
<feature type="chain" id="PRO_5002969321" evidence="1">
    <location>
        <begin position="24"/>
        <end position="387"/>
    </location>
</feature>
<reference evidence="2 3" key="1">
    <citation type="journal article" date="2009" name="Stand. Genomic Sci.">
        <title>Complete genome sequence of Dyadobacter fermentans type strain (NS114).</title>
        <authorList>
            <person name="Lang E."/>
            <person name="Lapidus A."/>
            <person name="Chertkov O."/>
            <person name="Brettin T."/>
            <person name="Detter J.C."/>
            <person name="Han C."/>
            <person name="Copeland A."/>
            <person name="Glavina Del Rio T."/>
            <person name="Nolan M."/>
            <person name="Chen F."/>
            <person name="Lucas S."/>
            <person name="Tice H."/>
            <person name="Cheng J.F."/>
            <person name="Land M."/>
            <person name="Hauser L."/>
            <person name="Chang Y.J."/>
            <person name="Jeffries C.D."/>
            <person name="Kopitz M."/>
            <person name="Bruce D."/>
            <person name="Goodwin L."/>
            <person name="Pitluck S."/>
            <person name="Ovchinnikova G."/>
            <person name="Pati A."/>
            <person name="Ivanova N."/>
            <person name="Mavrommatis K."/>
            <person name="Chen A."/>
            <person name="Palaniappan K."/>
            <person name="Chain P."/>
            <person name="Bristow J."/>
            <person name="Eisen J.A."/>
            <person name="Markowitz V."/>
            <person name="Hugenholtz P."/>
            <person name="Goker M."/>
            <person name="Rohde M."/>
            <person name="Kyrpides N.C."/>
            <person name="Klenk H.P."/>
        </authorList>
    </citation>
    <scope>NUCLEOTIDE SEQUENCE [LARGE SCALE GENOMIC DNA]</scope>
    <source>
        <strain evidence="3">ATCC 700827 / DSM 18053 / CIP 107007 / KCTC 52180 / NS114</strain>
    </source>
</reference>
<name>C6VZR3_DYAFD</name>
<keyword evidence="3" id="KW-1185">Reference proteome</keyword>
<sequence length="387" mass="42771">MKRIFNLLTLIIFGMLVWMTSSCDDKEGNKAGPQPGNGTFIDLGEIPMPVAGHADFAENEFQIAAYSNNVVFVATSDGLWKNNLLTKEWSRSGFDGKKVSCIFKHPNIVNKLFAGVMPAENSTEKSLFISNDSGETWKAAQSPVHDDLDNVYETYVCIAVRPDHPDHIYANLAGGTMIAVSTDGGNTWKRMNDEAHSSFGYRSNIVFLPNNPDQLFQGSENPFDDAWLGRYDIDAKDPARLKNFIKVADVNVFGNRRPVELQTNAFTGSSIYVGQEGALAKVTGSATQFIFKAQEENPAVPYTYVYGIWIDPKDPKHILFGGSVNGSQTSANLFETFDEGKHIITVTQVPGPANIQVAKILATETDPVIVAYDPDIRKIRLFVYKPR</sequence>
<accession>C6VZR3</accession>
<keyword evidence="1" id="KW-0732">Signal</keyword>